<proteinExistence type="predicted"/>
<evidence type="ECO:0000313" key="1">
    <source>
        <dbReference type="EMBL" id="KAL0286683.1"/>
    </source>
</evidence>
<organism evidence="1">
    <name type="scientific">Sesamum angustifolium</name>
    <dbReference type="NCBI Taxonomy" id="2727405"/>
    <lineage>
        <taxon>Eukaryota</taxon>
        <taxon>Viridiplantae</taxon>
        <taxon>Streptophyta</taxon>
        <taxon>Embryophyta</taxon>
        <taxon>Tracheophyta</taxon>
        <taxon>Spermatophyta</taxon>
        <taxon>Magnoliopsida</taxon>
        <taxon>eudicotyledons</taxon>
        <taxon>Gunneridae</taxon>
        <taxon>Pentapetalae</taxon>
        <taxon>asterids</taxon>
        <taxon>lamiids</taxon>
        <taxon>Lamiales</taxon>
        <taxon>Pedaliaceae</taxon>
        <taxon>Sesamum</taxon>
    </lineage>
</organism>
<gene>
    <name evidence="1" type="ORF">Sangu_2471600</name>
</gene>
<dbReference type="AlphaFoldDB" id="A0AAW2IZ11"/>
<reference evidence="1" key="2">
    <citation type="journal article" date="2024" name="Plant">
        <title>Genomic evolution and insights into agronomic trait innovations of Sesamum species.</title>
        <authorList>
            <person name="Miao H."/>
            <person name="Wang L."/>
            <person name="Qu L."/>
            <person name="Liu H."/>
            <person name="Sun Y."/>
            <person name="Le M."/>
            <person name="Wang Q."/>
            <person name="Wei S."/>
            <person name="Zheng Y."/>
            <person name="Lin W."/>
            <person name="Duan Y."/>
            <person name="Cao H."/>
            <person name="Xiong S."/>
            <person name="Wang X."/>
            <person name="Wei L."/>
            <person name="Li C."/>
            <person name="Ma Q."/>
            <person name="Ju M."/>
            <person name="Zhao R."/>
            <person name="Li G."/>
            <person name="Mu C."/>
            <person name="Tian Q."/>
            <person name="Mei H."/>
            <person name="Zhang T."/>
            <person name="Gao T."/>
            <person name="Zhang H."/>
        </authorList>
    </citation>
    <scope>NUCLEOTIDE SEQUENCE</scope>
    <source>
        <strain evidence="1">G01</strain>
    </source>
</reference>
<protein>
    <recommendedName>
        <fullName evidence="2">Reverse transcriptase</fullName>
    </recommendedName>
</protein>
<evidence type="ECO:0008006" key="2">
    <source>
        <dbReference type="Google" id="ProtNLM"/>
    </source>
</evidence>
<comment type="caution">
    <text evidence="1">The sequence shown here is derived from an EMBL/GenBank/DDBJ whole genome shotgun (WGS) entry which is preliminary data.</text>
</comment>
<dbReference type="EMBL" id="JACGWK010001523">
    <property type="protein sequence ID" value="KAL0286683.1"/>
    <property type="molecule type" value="Genomic_DNA"/>
</dbReference>
<reference evidence="1" key="1">
    <citation type="submission" date="2020-06" db="EMBL/GenBank/DDBJ databases">
        <authorList>
            <person name="Li T."/>
            <person name="Hu X."/>
            <person name="Zhang T."/>
            <person name="Song X."/>
            <person name="Zhang H."/>
            <person name="Dai N."/>
            <person name="Sheng W."/>
            <person name="Hou X."/>
            <person name="Wei L."/>
        </authorList>
    </citation>
    <scope>NUCLEOTIDE SEQUENCE</scope>
    <source>
        <strain evidence="1">G01</strain>
        <tissue evidence="1">Leaf</tissue>
    </source>
</reference>
<accession>A0AAW2IZ11</accession>
<sequence length="181" mass="21198">MLEECLEREELIWKQKGKTQWLREGDRNTSFFHSEASERHKHNMVSQLLYERGAILTSQEDIQKAISDYFHDIFCSTKPEPHKVDEILGVIEPRVTEEVNKELLHPYTIEEVNAALNQMYPFKAPGLDGMSPAFYQFFWYIVGNDITACVLDMLNNQNFRAQFNFTHIVLIPKCINRELVS</sequence>
<name>A0AAW2IZ11_9LAMI</name>